<sequence length="436" mass="46533">MSTTLKRILPIALLVVLGLVSAAYVLLKQRLPVPFQDTYTVRAILPTADGVAPGLGQAVNVAGVKVGSISKAKLVNRQAVVTLRIDRDKLPEVRRDARVALRPITPLSDMRIELSPGTPGRPRMPEGATVPLSRTSSPVPLSDLLSSLDGDTRDFLVTLLDGVGRGVQDRGPDLRKVLLSFGPTVDQLHEVTRVMARRQRSVARLVSNVSRVTKAAGSDGRLADLVVSGNQTLTALARQDEPLRQTLAELPGALSTADDALRTTGRLSRSLQPTIEALTPPVRRLPTTLRQLGPVADELATTLRTQFRPATTELQPLAAALRPALRSTSGLLPDVSRVSQLATYLLNQVGYNPPGQQEGTLFWLAWAAHNFNTFSTTGDAHGNIVRVLLNLNCTQFGAAGEIGLLLKLATGTVNSCPNTDNTALTRSAGRAQAGGR</sequence>
<name>A0ABU4VPK7_9ACTN</name>
<protein>
    <submittedName>
        <fullName evidence="3">MlaD family protein</fullName>
    </submittedName>
</protein>
<dbReference type="PANTHER" id="PTHR33371:SF4">
    <property type="entry name" value="INTERMEMBRANE PHOSPHOLIPID TRANSPORT SYSTEM BINDING PROTEIN MLAD"/>
    <property type="match status" value="1"/>
</dbReference>
<reference evidence="3 4" key="1">
    <citation type="submission" date="2023-11" db="EMBL/GenBank/DDBJ databases">
        <authorList>
            <person name="Xu M."/>
            <person name="Jiang T."/>
        </authorList>
    </citation>
    <scope>NUCLEOTIDE SEQUENCE [LARGE SCALE GENOMIC DNA]</scope>
    <source>
        <strain evidence="3 4">SD</strain>
    </source>
</reference>
<evidence type="ECO:0000313" key="4">
    <source>
        <dbReference type="Proteomes" id="UP001277761"/>
    </source>
</evidence>
<dbReference type="Pfam" id="PF02470">
    <property type="entry name" value="MlaD"/>
    <property type="match status" value="1"/>
</dbReference>
<evidence type="ECO:0000313" key="3">
    <source>
        <dbReference type="EMBL" id="MDX8153787.1"/>
    </source>
</evidence>
<accession>A0ABU4VPK7</accession>
<evidence type="ECO:0000259" key="2">
    <source>
        <dbReference type="Pfam" id="PF02470"/>
    </source>
</evidence>
<comment type="caution">
    <text evidence="3">The sequence shown here is derived from an EMBL/GenBank/DDBJ whole genome shotgun (WGS) entry which is preliminary data.</text>
</comment>
<organism evidence="3 4">
    <name type="scientific">Patulibacter brassicae</name>
    <dbReference type="NCBI Taxonomy" id="1705717"/>
    <lineage>
        <taxon>Bacteria</taxon>
        <taxon>Bacillati</taxon>
        <taxon>Actinomycetota</taxon>
        <taxon>Thermoleophilia</taxon>
        <taxon>Solirubrobacterales</taxon>
        <taxon>Patulibacteraceae</taxon>
        <taxon>Patulibacter</taxon>
    </lineage>
</organism>
<evidence type="ECO:0000256" key="1">
    <source>
        <dbReference type="SAM" id="MobiDB-lite"/>
    </source>
</evidence>
<feature type="domain" description="Mce/MlaD" evidence="2">
    <location>
        <begin position="38"/>
        <end position="117"/>
    </location>
</feature>
<dbReference type="PANTHER" id="PTHR33371">
    <property type="entry name" value="INTERMEMBRANE PHOSPHOLIPID TRANSPORT SYSTEM BINDING PROTEIN MLAD-RELATED"/>
    <property type="match status" value="1"/>
</dbReference>
<dbReference type="Proteomes" id="UP001277761">
    <property type="component" value="Unassembled WGS sequence"/>
</dbReference>
<dbReference type="InterPro" id="IPR003399">
    <property type="entry name" value="Mce/MlaD"/>
</dbReference>
<gene>
    <name evidence="3" type="ORF">SK069_19475</name>
</gene>
<keyword evidence="4" id="KW-1185">Reference proteome</keyword>
<proteinExistence type="predicted"/>
<dbReference type="RefSeq" id="WP_319955936.1">
    <property type="nucleotide sequence ID" value="NZ_JAXAVX010000020.1"/>
</dbReference>
<dbReference type="EMBL" id="JAXAVX010000020">
    <property type="protein sequence ID" value="MDX8153787.1"/>
    <property type="molecule type" value="Genomic_DNA"/>
</dbReference>
<feature type="region of interest" description="Disordered" evidence="1">
    <location>
        <begin position="111"/>
        <end position="136"/>
    </location>
</feature>
<dbReference type="InterPro" id="IPR052336">
    <property type="entry name" value="MlaD_Phospholipid_Transporter"/>
</dbReference>